<comment type="caution">
    <text evidence="1">The sequence shown here is derived from an EMBL/GenBank/DDBJ whole genome shotgun (WGS) entry which is preliminary data.</text>
</comment>
<sequence length="65" mass="7290">MHIGRRDIAESGNYVCKNANCSASKKLSNLAPQKLRAFKKNLVAISTNNSYFCSNYGEKFHAEIH</sequence>
<evidence type="ECO:0000313" key="1">
    <source>
        <dbReference type="EMBL" id="OXA88307.1"/>
    </source>
</evidence>
<dbReference type="AlphaFoldDB" id="A0A226H1Z1"/>
<gene>
    <name evidence="1" type="ORF">B0A66_15315</name>
</gene>
<reference evidence="1 2" key="1">
    <citation type="submission" date="2016-11" db="EMBL/GenBank/DDBJ databases">
        <title>Whole genomes of Flavobacteriaceae.</title>
        <authorList>
            <person name="Stine C."/>
            <person name="Li C."/>
            <person name="Tadesse D."/>
        </authorList>
    </citation>
    <scope>NUCLEOTIDE SEQUENCE [LARGE SCALE GENOMIC DNA]</scope>
    <source>
        <strain evidence="1 2">DSM 18292</strain>
    </source>
</reference>
<accession>A0A226H1Z1</accession>
<protein>
    <submittedName>
        <fullName evidence="1">Uncharacterized protein</fullName>
    </submittedName>
</protein>
<name>A0A226H1Z1_9FLAO</name>
<dbReference type="EMBL" id="MUGW01000032">
    <property type="protein sequence ID" value="OXA88307.1"/>
    <property type="molecule type" value="Genomic_DNA"/>
</dbReference>
<dbReference type="Proteomes" id="UP000198345">
    <property type="component" value="Unassembled WGS sequence"/>
</dbReference>
<proteinExistence type="predicted"/>
<organism evidence="1 2">
    <name type="scientific">Flavobacterium hercynium</name>
    <dbReference type="NCBI Taxonomy" id="387094"/>
    <lineage>
        <taxon>Bacteria</taxon>
        <taxon>Pseudomonadati</taxon>
        <taxon>Bacteroidota</taxon>
        <taxon>Flavobacteriia</taxon>
        <taxon>Flavobacteriales</taxon>
        <taxon>Flavobacteriaceae</taxon>
        <taxon>Flavobacterium</taxon>
    </lineage>
</organism>
<keyword evidence="2" id="KW-1185">Reference proteome</keyword>
<evidence type="ECO:0000313" key="2">
    <source>
        <dbReference type="Proteomes" id="UP000198345"/>
    </source>
</evidence>